<feature type="transmembrane region" description="Helical" evidence="2">
    <location>
        <begin position="363"/>
        <end position="385"/>
    </location>
</feature>
<dbReference type="EMBL" id="ML992509">
    <property type="protein sequence ID" value="KAF2221821.1"/>
    <property type="molecule type" value="Genomic_DNA"/>
</dbReference>
<dbReference type="AlphaFoldDB" id="A0A6A6G7U5"/>
<keyword evidence="2" id="KW-0472">Membrane</keyword>
<name>A0A6A6G7U5_9PEZI</name>
<evidence type="ECO:0008006" key="5">
    <source>
        <dbReference type="Google" id="ProtNLM"/>
    </source>
</evidence>
<keyword evidence="2" id="KW-0812">Transmembrane</keyword>
<evidence type="ECO:0000313" key="4">
    <source>
        <dbReference type="Proteomes" id="UP000799538"/>
    </source>
</evidence>
<reference evidence="4" key="1">
    <citation type="journal article" date="2020" name="Stud. Mycol.">
        <title>101 Dothideomycetes genomes: A test case for predicting lifestyles and emergence of pathogens.</title>
        <authorList>
            <person name="Haridas S."/>
            <person name="Albert R."/>
            <person name="Binder M."/>
            <person name="Bloem J."/>
            <person name="LaButti K."/>
            <person name="Salamov A."/>
            <person name="Andreopoulos B."/>
            <person name="Baker S."/>
            <person name="Barry K."/>
            <person name="Bills G."/>
            <person name="Bluhm B."/>
            <person name="Cannon C."/>
            <person name="Castanera R."/>
            <person name="Culley D."/>
            <person name="Daum C."/>
            <person name="Ezra D."/>
            <person name="Gonzalez J."/>
            <person name="Henrissat B."/>
            <person name="Kuo A."/>
            <person name="Liang C."/>
            <person name="Lipzen A."/>
            <person name="Lutzoni F."/>
            <person name="Magnuson J."/>
            <person name="Mondo S."/>
            <person name="Nolan M."/>
            <person name="Ohm R."/>
            <person name="Pangilinan J."/>
            <person name="Park H.-J."/>
            <person name="Ramirez L."/>
            <person name="Alfaro M."/>
            <person name="Sun H."/>
            <person name="Tritt A."/>
            <person name="Yoshinaga Y."/>
            <person name="Zwiers L.-H."/>
            <person name="Turgeon B."/>
            <person name="Goodwin S."/>
            <person name="Spatafora J."/>
            <person name="Crous P."/>
            <person name="Grigoriev I."/>
        </authorList>
    </citation>
    <scope>NUCLEOTIDE SEQUENCE [LARGE SCALE GENOMIC DNA]</scope>
    <source>
        <strain evidence="4">CECT 20119</strain>
    </source>
</reference>
<feature type="region of interest" description="Disordered" evidence="1">
    <location>
        <begin position="221"/>
        <end position="245"/>
    </location>
</feature>
<dbReference type="OrthoDB" id="2830640at2759"/>
<keyword evidence="2" id="KW-1133">Transmembrane helix</keyword>
<protein>
    <recommendedName>
        <fullName evidence="5">Cora-like Mg2+ transporter protein-domain-containing protein</fullName>
    </recommendedName>
</protein>
<organism evidence="3 4">
    <name type="scientific">Elsinoe ampelina</name>
    <dbReference type="NCBI Taxonomy" id="302913"/>
    <lineage>
        <taxon>Eukaryota</taxon>
        <taxon>Fungi</taxon>
        <taxon>Dikarya</taxon>
        <taxon>Ascomycota</taxon>
        <taxon>Pezizomycotina</taxon>
        <taxon>Dothideomycetes</taxon>
        <taxon>Dothideomycetidae</taxon>
        <taxon>Myriangiales</taxon>
        <taxon>Elsinoaceae</taxon>
        <taxon>Elsinoe</taxon>
    </lineage>
</organism>
<evidence type="ECO:0000256" key="1">
    <source>
        <dbReference type="SAM" id="MobiDB-lite"/>
    </source>
</evidence>
<gene>
    <name evidence="3" type="ORF">BDZ85DRAFT_264451</name>
</gene>
<evidence type="ECO:0000256" key="2">
    <source>
        <dbReference type="SAM" id="Phobius"/>
    </source>
</evidence>
<proteinExistence type="predicted"/>
<dbReference type="Proteomes" id="UP000799538">
    <property type="component" value="Unassembled WGS sequence"/>
</dbReference>
<evidence type="ECO:0000313" key="3">
    <source>
        <dbReference type="EMBL" id="KAF2221821.1"/>
    </source>
</evidence>
<keyword evidence="4" id="KW-1185">Reference proteome</keyword>
<accession>A0A6A6G7U5</accession>
<sequence length="493" mass="56553">MAASSAKSFATSAASVQVRRTTQTIEHFCRPLEGDEPLRLAFIHCKPGETEKHPNEHPNEEEQHRLYKVHGLAPWFWQKMPQEASGFFGTRDHPDPSRKELQYHTTTLRLLIKMAGTMDASELKDEHKGVPYGWSEIGVFTRWQPDGRVTVLVQCDDRPEIIDAIKQLHLDTFLAQCQKDPYAIHALILDQLVKEFDDSVWSWRKWVREFEKGRKLGIKNLASDGNDESTTKDKESATAVARSPDPDYERMHEVARHIIHCTEMLATAINVVKSVIEEHNIFLEDNEDIMKDAKWESRNVSKDLRMRKSFLEGFHLRSKALEERLKNEVNLAFAIVSQHDSKVSVQIAEAAQSDSASTKTIQFLGLIFLPSTFICSLFSTSFFTLQPAIDMNGTQGPANNLGPDKIPTYWMMSERFWIYWAFALPLTAFTVLIWSIWQNYSRLRHPTLSDVVPWLIKLKAMLHPRSAKREAALKAANEIEMHGRPPYNGREEV</sequence>
<feature type="transmembrane region" description="Helical" evidence="2">
    <location>
        <begin position="417"/>
        <end position="437"/>
    </location>
</feature>
<dbReference type="Gene3D" id="1.20.58.340">
    <property type="entry name" value="Magnesium transport protein CorA, transmembrane region"/>
    <property type="match status" value="1"/>
</dbReference>